<dbReference type="HOGENOM" id="CLU_020178_0_1_1"/>
<dbReference type="GeneID" id="96900756"/>
<feature type="domain" description="DUF3533" evidence="3">
    <location>
        <begin position="130"/>
        <end position="519"/>
    </location>
</feature>
<feature type="transmembrane region" description="Helical" evidence="2">
    <location>
        <begin position="347"/>
        <end position="367"/>
    </location>
</feature>
<dbReference type="OMA" id="PLENMAM"/>
<evidence type="ECO:0000313" key="5">
    <source>
        <dbReference type="Proteomes" id="UP000001640"/>
    </source>
</evidence>
<organism evidence="4 5">
    <name type="scientific">Naumovozyma castellii</name>
    <name type="common">Yeast</name>
    <name type="synonym">Saccharomyces castellii</name>
    <dbReference type="NCBI Taxonomy" id="27288"/>
    <lineage>
        <taxon>Eukaryota</taxon>
        <taxon>Fungi</taxon>
        <taxon>Dikarya</taxon>
        <taxon>Ascomycota</taxon>
        <taxon>Saccharomycotina</taxon>
        <taxon>Saccharomycetes</taxon>
        <taxon>Saccharomycetales</taxon>
        <taxon>Saccharomycetaceae</taxon>
        <taxon>Naumovozyma</taxon>
    </lineage>
</organism>
<feature type="region of interest" description="Disordered" evidence="1">
    <location>
        <begin position="28"/>
        <end position="106"/>
    </location>
</feature>
<keyword evidence="2" id="KW-1133">Transmembrane helix</keyword>
<dbReference type="OrthoDB" id="2140105at2759"/>
<dbReference type="InterPro" id="IPR022703">
    <property type="entry name" value="DUF3533"/>
</dbReference>
<dbReference type="InterPro" id="IPR053001">
    <property type="entry name" value="MNNG_permease-like"/>
</dbReference>
<dbReference type="GO" id="GO:0060237">
    <property type="term" value="P:regulation of fungal-type cell wall organization"/>
    <property type="evidence" value="ECO:0007669"/>
    <property type="project" value="EnsemblFungi"/>
</dbReference>
<evidence type="ECO:0000256" key="1">
    <source>
        <dbReference type="SAM" id="MobiDB-lite"/>
    </source>
</evidence>
<feature type="transmembrane region" description="Helical" evidence="2">
    <location>
        <begin position="510"/>
        <end position="529"/>
    </location>
</feature>
<keyword evidence="2" id="KW-0812">Transmembrane</keyword>
<feature type="transmembrane region" description="Helical" evidence="2">
    <location>
        <begin position="438"/>
        <end position="460"/>
    </location>
</feature>
<dbReference type="GO" id="GO:0015931">
    <property type="term" value="P:nucleobase-containing compound transport"/>
    <property type="evidence" value="ECO:0007669"/>
    <property type="project" value="EnsemblFungi"/>
</dbReference>
<dbReference type="FunCoup" id="G0V729">
    <property type="interactions" value="29"/>
</dbReference>
<evidence type="ECO:0000259" key="3">
    <source>
        <dbReference type="Pfam" id="PF12051"/>
    </source>
</evidence>
<dbReference type="KEGG" id="ncs:NCAS_0A07190"/>
<dbReference type="Pfam" id="PF12051">
    <property type="entry name" value="DUF3533"/>
    <property type="match status" value="1"/>
</dbReference>
<sequence>MNTDEETRYNLAHLQTVASSMAQQVAGTYEAEQQANMTSVTDEESQINDTNSEKDAAKGSNSYAVNSFSSAAGSQPQAYNPDGQNTAKPAVTQPEENEENVPISPTKTRLYSPKLASQRKKITVKFIISNLLLAGVCLSILSLYWGSLYQTTKHLERISIIAIIQDDYIPPNDLNLTSVVAPVPSFIEQSTGKWHVYNQSYFQEKFNVQDPTMINERLNALIHDEKYWIALNIGANLTMRIVNSLTTPNEPFFNSTQHIRVVYETSREPTTLEAYMLPIIQEIELAYQDFYHTEYLPELLSKLQNSTTTPLSNTGAANLANIGKFQFDYDDILVFPDRILIAPLQVGLIYCLILTVFQLSLFGPLHAEMAKYLKPKHIIIYRLSVSWATYFFLSLFFCTVSAIFQIDFTVTFGKGGFVIYWMTTYLVMLALGGANENVLSLIILFIPEYLPLWLLSWIIMNISPTFNPMVLDNVFYRYGYMMPLHQALDIFKVVFLNVSKRHMGRNYGILVAWIVVNTCLFPLVMKIVGKTVQKRMEAKKN</sequence>
<feature type="transmembrane region" description="Helical" evidence="2">
    <location>
        <begin position="122"/>
        <end position="145"/>
    </location>
</feature>
<dbReference type="RefSeq" id="XP_003673658.1">
    <property type="nucleotide sequence ID" value="XM_003673610.1"/>
</dbReference>
<dbReference type="PANTHER" id="PTHR34814:SF1">
    <property type="entry name" value="NITROSOGUANIDINE RESISTANCE PROTEIN SNG1"/>
    <property type="match status" value="1"/>
</dbReference>
<dbReference type="Proteomes" id="UP000001640">
    <property type="component" value="Chromosome 1"/>
</dbReference>
<feature type="compositionally biased region" description="Polar residues" evidence="1">
    <location>
        <begin position="28"/>
        <end position="40"/>
    </location>
</feature>
<dbReference type="GO" id="GO:0005886">
    <property type="term" value="C:plasma membrane"/>
    <property type="evidence" value="ECO:0007669"/>
    <property type="project" value="EnsemblFungi"/>
</dbReference>
<dbReference type="PANTHER" id="PTHR34814">
    <property type="entry name" value="NITROSOGUANIDINE RESISTANCE PROTEIN SNG1"/>
    <property type="match status" value="1"/>
</dbReference>
<evidence type="ECO:0000313" key="4">
    <source>
        <dbReference type="EMBL" id="CCC67277.1"/>
    </source>
</evidence>
<dbReference type="InParanoid" id="G0V729"/>
<feature type="transmembrane region" description="Helical" evidence="2">
    <location>
        <begin position="379"/>
        <end position="406"/>
    </location>
</feature>
<protein>
    <recommendedName>
        <fullName evidence="3">DUF3533 domain-containing protein</fullName>
    </recommendedName>
</protein>
<gene>
    <name evidence="4" type="primary">NCAS0A07190</name>
    <name evidence="4" type="ordered locus">NCAS_0A07190</name>
</gene>
<name>G0V729_NAUCA</name>
<feature type="compositionally biased region" description="Polar residues" evidence="1">
    <location>
        <begin position="59"/>
        <end position="87"/>
    </location>
</feature>
<dbReference type="STRING" id="1064592.G0V729"/>
<feature type="transmembrane region" description="Helical" evidence="2">
    <location>
        <begin position="412"/>
        <end position="431"/>
    </location>
</feature>
<reference key="2">
    <citation type="submission" date="2011-08" db="EMBL/GenBank/DDBJ databases">
        <title>Genome sequence of Naumovozyma castellii.</title>
        <authorList>
            <person name="Gordon J.L."/>
            <person name="Armisen D."/>
            <person name="Proux-Wera E."/>
            <person name="OhEigeartaigh S.S."/>
            <person name="Byrne K.P."/>
            <person name="Wolfe K.H."/>
        </authorList>
    </citation>
    <scope>NUCLEOTIDE SEQUENCE</scope>
    <source>
        <strain>Type strain:CBS 4309</strain>
    </source>
</reference>
<dbReference type="EMBL" id="HE576752">
    <property type="protein sequence ID" value="CCC67277.1"/>
    <property type="molecule type" value="Genomic_DNA"/>
</dbReference>
<keyword evidence="5" id="KW-1185">Reference proteome</keyword>
<proteinExistence type="predicted"/>
<dbReference type="eggNOG" id="ENOG502QUA0">
    <property type="taxonomic scope" value="Eukaryota"/>
</dbReference>
<evidence type="ECO:0000256" key="2">
    <source>
        <dbReference type="SAM" id="Phobius"/>
    </source>
</evidence>
<dbReference type="GO" id="GO:0061091">
    <property type="term" value="P:regulation of phospholipid translocation"/>
    <property type="evidence" value="ECO:0007669"/>
    <property type="project" value="EnsemblFungi"/>
</dbReference>
<keyword evidence="2" id="KW-0472">Membrane</keyword>
<dbReference type="AlphaFoldDB" id="G0V729"/>
<reference evidence="4 5" key="1">
    <citation type="journal article" date="2011" name="Proc. Natl. Acad. Sci. U.S.A.">
        <title>Evolutionary erosion of yeast sex chromosomes by mating-type switching accidents.</title>
        <authorList>
            <person name="Gordon J.L."/>
            <person name="Armisen D."/>
            <person name="Proux-Wera E."/>
            <person name="Oheigeartaigh S.S."/>
            <person name="Byrne K.P."/>
            <person name="Wolfe K.H."/>
        </authorList>
    </citation>
    <scope>NUCLEOTIDE SEQUENCE [LARGE SCALE GENOMIC DNA]</scope>
    <source>
        <strain evidence="5">ATCC 76901 / BCRC 22586 / CBS 4309 / NBRC 1992 / NRRL Y-12630</strain>
    </source>
</reference>
<accession>G0V729</accession>